<proteinExistence type="predicted"/>
<dbReference type="Pfam" id="PF13604">
    <property type="entry name" value="AAA_30"/>
    <property type="match status" value="1"/>
</dbReference>
<accession>T1L6D4</accession>
<evidence type="ECO:0000313" key="1">
    <source>
        <dbReference type="EnsemblMetazoa" id="tetur703g00010.1"/>
    </source>
</evidence>
<keyword evidence="2" id="KW-1185">Reference proteome</keyword>
<dbReference type="PANTHER" id="PTHR47642:SF5">
    <property type="entry name" value="ATP-DEPENDENT DNA HELICASE"/>
    <property type="match status" value="1"/>
</dbReference>
<evidence type="ECO:0000313" key="2">
    <source>
        <dbReference type="Proteomes" id="UP000015104"/>
    </source>
</evidence>
<dbReference type="STRING" id="32264.T1L6D4"/>
<reference evidence="2" key="1">
    <citation type="submission" date="2011-08" db="EMBL/GenBank/DDBJ databases">
        <authorList>
            <person name="Rombauts S."/>
        </authorList>
    </citation>
    <scope>NUCLEOTIDE SEQUENCE</scope>
    <source>
        <strain evidence="2">London</strain>
    </source>
</reference>
<dbReference type="SUPFAM" id="SSF52540">
    <property type="entry name" value="P-loop containing nucleoside triphosphate hydrolases"/>
    <property type="match status" value="1"/>
</dbReference>
<reference evidence="1" key="2">
    <citation type="submission" date="2015-06" db="UniProtKB">
        <authorList>
            <consortium name="EnsemblMetazoa"/>
        </authorList>
    </citation>
    <scope>IDENTIFICATION</scope>
</reference>
<evidence type="ECO:0008006" key="3">
    <source>
        <dbReference type="Google" id="ProtNLM"/>
    </source>
</evidence>
<organism evidence="1 2">
    <name type="scientific">Tetranychus urticae</name>
    <name type="common">Two-spotted spider mite</name>
    <dbReference type="NCBI Taxonomy" id="32264"/>
    <lineage>
        <taxon>Eukaryota</taxon>
        <taxon>Metazoa</taxon>
        <taxon>Ecdysozoa</taxon>
        <taxon>Arthropoda</taxon>
        <taxon>Chelicerata</taxon>
        <taxon>Arachnida</taxon>
        <taxon>Acari</taxon>
        <taxon>Acariformes</taxon>
        <taxon>Trombidiformes</taxon>
        <taxon>Prostigmata</taxon>
        <taxon>Eleutherengona</taxon>
        <taxon>Raphignathae</taxon>
        <taxon>Tetranychoidea</taxon>
        <taxon>Tetranychidae</taxon>
        <taxon>Tetranychus</taxon>
    </lineage>
</organism>
<dbReference type="Proteomes" id="UP000015104">
    <property type="component" value="Unassembled WGS sequence"/>
</dbReference>
<sequence length="93" mass="9797">MVQGKAGSGKSFLIEKLANEFKSSLGEDSVVILAPTGVAAVNINGKTIHSFLSIGKVKVLIFDEMSMIGLTMLAKISQRLQEGRGSSQEPFGG</sequence>
<dbReference type="InterPro" id="IPR027417">
    <property type="entry name" value="P-loop_NTPase"/>
</dbReference>
<name>T1L6D4_TETUR</name>
<dbReference type="EnsemblMetazoa" id="tetur703g00010.1">
    <property type="protein sequence ID" value="tetur703g00010.1"/>
    <property type="gene ID" value="tetur703g00010"/>
</dbReference>
<dbReference type="EMBL" id="CAEY01001822">
    <property type="status" value="NOT_ANNOTATED_CDS"/>
    <property type="molecule type" value="Genomic_DNA"/>
</dbReference>
<dbReference type="AlphaFoldDB" id="T1L6D4"/>
<dbReference type="HOGENOM" id="CLU_2402527_0_0_1"/>
<protein>
    <recommendedName>
        <fullName evidence="3">ATP-dependent DNA helicase</fullName>
    </recommendedName>
</protein>
<dbReference type="Gene3D" id="3.40.50.300">
    <property type="entry name" value="P-loop containing nucleotide triphosphate hydrolases"/>
    <property type="match status" value="1"/>
</dbReference>
<dbReference type="InterPro" id="IPR051055">
    <property type="entry name" value="PIF1_helicase"/>
</dbReference>
<dbReference type="PANTHER" id="PTHR47642">
    <property type="entry name" value="ATP-DEPENDENT DNA HELICASE"/>
    <property type="match status" value="1"/>
</dbReference>